<evidence type="ECO:0000259" key="7">
    <source>
        <dbReference type="Pfam" id="PF05670"/>
    </source>
</evidence>
<evidence type="ECO:0008006" key="11">
    <source>
        <dbReference type="Google" id="ProtNLM"/>
    </source>
</evidence>
<evidence type="ECO:0000256" key="1">
    <source>
        <dbReference type="ARBA" id="ARBA00004496"/>
    </source>
</evidence>
<dbReference type="PANTHER" id="PTHR15239">
    <property type="entry name" value="NUCLEAR EXPORT MEDIATOR FACTOR NEMF"/>
    <property type="match status" value="1"/>
</dbReference>
<dbReference type="InterPro" id="IPR008532">
    <property type="entry name" value="NFACT_RNA-bd"/>
</dbReference>
<feature type="compositionally biased region" description="Basic and acidic residues" evidence="6">
    <location>
        <begin position="649"/>
        <end position="664"/>
    </location>
</feature>
<feature type="domain" description="NFACT RNA-binding" evidence="7">
    <location>
        <begin position="305"/>
        <end position="416"/>
    </location>
</feature>
<dbReference type="InterPro" id="IPR021846">
    <property type="entry name" value="NFACT-C"/>
</dbReference>
<evidence type="ECO:0000259" key="8">
    <source>
        <dbReference type="Pfam" id="PF11923"/>
    </source>
</evidence>
<protein>
    <recommendedName>
        <fullName evidence="11">NFACT RNA-binding domain-containing protein</fullName>
    </recommendedName>
</protein>
<dbReference type="Proteomes" id="UP001303046">
    <property type="component" value="Unassembled WGS sequence"/>
</dbReference>
<dbReference type="Pfam" id="PF11923">
    <property type="entry name" value="NFACT-C"/>
    <property type="match status" value="1"/>
</dbReference>
<evidence type="ECO:0000313" key="9">
    <source>
        <dbReference type="EMBL" id="KAK6759286.1"/>
    </source>
</evidence>
<feature type="compositionally biased region" description="Polar residues" evidence="6">
    <location>
        <begin position="602"/>
        <end position="612"/>
    </location>
</feature>
<evidence type="ECO:0000256" key="4">
    <source>
        <dbReference type="ARBA" id="ARBA00023054"/>
    </source>
</evidence>
<feature type="compositionally biased region" description="Basic and acidic residues" evidence="6">
    <location>
        <begin position="614"/>
        <end position="638"/>
    </location>
</feature>
<dbReference type="Pfam" id="PF05670">
    <property type="entry name" value="NFACT-R_1"/>
    <property type="match status" value="1"/>
</dbReference>
<reference evidence="9 10" key="1">
    <citation type="submission" date="2023-08" db="EMBL/GenBank/DDBJ databases">
        <title>A Necator americanus chromosomal reference genome.</title>
        <authorList>
            <person name="Ilik V."/>
            <person name="Petrzelkova K.J."/>
            <person name="Pardy F."/>
            <person name="Fuh T."/>
            <person name="Niatou-Singa F.S."/>
            <person name="Gouil Q."/>
            <person name="Baker L."/>
            <person name="Ritchie M.E."/>
            <person name="Jex A.R."/>
            <person name="Gazzola D."/>
            <person name="Li H."/>
            <person name="Toshio Fujiwara R."/>
            <person name="Zhan B."/>
            <person name="Aroian R.V."/>
            <person name="Pafco B."/>
            <person name="Schwarz E.M."/>
        </authorList>
    </citation>
    <scope>NUCLEOTIDE SEQUENCE [LARGE SCALE GENOMIC DNA]</scope>
    <source>
        <strain evidence="9 10">Aroian</strain>
        <tissue evidence="9">Whole animal</tissue>
    </source>
</reference>
<feature type="coiled-coil region" evidence="5">
    <location>
        <begin position="260"/>
        <end position="287"/>
    </location>
</feature>
<keyword evidence="3" id="KW-0963">Cytoplasm</keyword>
<feature type="domain" description="NFACT protein C-terminal" evidence="8">
    <location>
        <begin position="776"/>
        <end position="853"/>
    </location>
</feature>
<evidence type="ECO:0000256" key="2">
    <source>
        <dbReference type="ARBA" id="ARBA00008318"/>
    </source>
</evidence>
<organism evidence="9 10">
    <name type="scientific">Necator americanus</name>
    <name type="common">Human hookworm</name>
    <dbReference type="NCBI Taxonomy" id="51031"/>
    <lineage>
        <taxon>Eukaryota</taxon>
        <taxon>Metazoa</taxon>
        <taxon>Ecdysozoa</taxon>
        <taxon>Nematoda</taxon>
        <taxon>Chromadorea</taxon>
        <taxon>Rhabditida</taxon>
        <taxon>Rhabditina</taxon>
        <taxon>Rhabditomorpha</taxon>
        <taxon>Strongyloidea</taxon>
        <taxon>Ancylostomatidae</taxon>
        <taxon>Bunostominae</taxon>
        <taxon>Necator</taxon>
    </lineage>
</organism>
<dbReference type="InterPro" id="IPR051608">
    <property type="entry name" value="RQC_Subunit_NEMF"/>
</dbReference>
<comment type="subcellular location">
    <subcellularLocation>
        <location evidence="1">Cytoplasm</location>
    </subcellularLocation>
</comment>
<comment type="similarity">
    <text evidence="2">Belongs to the NEMF family.</text>
</comment>
<comment type="caution">
    <text evidence="9">The sequence shown here is derived from an EMBL/GenBank/DDBJ whole genome shotgun (WGS) entry which is preliminary data.</text>
</comment>
<name>A0ABR1EBB8_NECAM</name>
<keyword evidence="10" id="KW-1185">Reference proteome</keyword>
<feature type="region of interest" description="Disordered" evidence="6">
    <location>
        <begin position="556"/>
        <end position="664"/>
    </location>
</feature>
<feature type="compositionally biased region" description="Basic residues" evidence="6">
    <location>
        <begin position="556"/>
        <end position="574"/>
    </location>
</feature>
<keyword evidence="4 5" id="KW-0175">Coiled coil</keyword>
<dbReference type="PANTHER" id="PTHR15239:SF6">
    <property type="entry name" value="RIBOSOME QUALITY CONTROL COMPLEX SUBUNIT NEMF"/>
    <property type="match status" value="1"/>
</dbReference>
<evidence type="ECO:0000313" key="10">
    <source>
        <dbReference type="Proteomes" id="UP001303046"/>
    </source>
</evidence>
<gene>
    <name evidence="9" type="primary">Necator_chrX.g21257</name>
    <name evidence="9" type="ORF">RB195_021096</name>
</gene>
<evidence type="ECO:0000256" key="3">
    <source>
        <dbReference type="ARBA" id="ARBA00022490"/>
    </source>
</evidence>
<accession>A0ABR1EBB8</accession>
<evidence type="ECO:0000256" key="5">
    <source>
        <dbReference type="SAM" id="Coils"/>
    </source>
</evidence>
<sequence length="874" mass="98899">MPLKKALSVPGLLSGALIEHSLLVNSISPNMQVCAVEEKDFCAVQVVKALNEAKRIVFEIRDGKTAGYLFYTTQTRIDGSEVDVFLEYHPYLFVQLERCRHRLFGTFSEAVDEYYAVIDAQRHQQAVVKVEKEAMKRLDNVRKDQHRRILELEYSREEKMLMADLIIHNQTLVDSAIQVICSALALKTSWENVEKMHMDAVSKGDSVARAIVKLDLKNNMIIMRLSEELEGIPSKDVPISIDTTAYGNACKLYHGMKAAAEKALRTEAAAQKAIKNAEDKANATIKKVNVDVNSIKTRKQMWFEKFIWFVSSEKYMIIAGRDAAQNELLVKRYLRTQDIYVHADAYGAASVIIRNKEGGGEIPPKTLTEAAQMATCCTKAWGSHISSSAWWVYAWQVSKIAKSGEYLTKGSFVIRGMKNFMPICPLVLGFGILFRVDEISAQKHQEKMQKQFSNACPSEIVEEGEECNRGSDENALPVANHVAKTNELLEEYEYPDIKLEVATVRLQNEDDSLDDYSVINFTPKGRTKRQNVPTTELETKQYLEKKVEEERKAAILKKGGKREKHKMEKIRRKYRDQDEEEREMRMNLLGSRGKQKSAEENPFTSAKHTTGATKLKERTQENKQNDEKLEMRVEKETPLVENRALGEQGNRKKPVEEESALEKDDIPKDVLSFAVELDKAELNRPLEESTVKKDSDAEPSNMIGLQGNIQEELISVGTSTDGCKSDVEANLDTTVYKEPFEDKETSPSGRVLDVVQNVNEDYEEEFKESTGDEGTETLITQLISNPDSDDIIIYAVPMVGPYQVFQNFKYKVKLTPGSTKKGKAGKTAIDLFLRMKNTEVREREFIRAIASDDKTWANIPTGCRVSAPHLHAKK</sequence>
<proteinExistence type="inferred from homology"/>
<evidence type="ECO:0000256" key="6">
    <source>
        <dbReference type="SAM" id="MobiDB-lite"/>
    </source>
</evidence>
<dbReference type="EMBL" id="JAVFWL010000006">
    <property type="protein sequence ID" value="KAK6759286.1"/>
    <property type="molecule type" value="Genomic_DNA"/>
</dbReference>